<dbReference type="EnsemblPlants" id="Bo03662s010.1">
    <property type="protein sequence ID" value="Bo03662s010.1"/>
    <property type="gene ID" value="Bo03662s010"/>
</dbReference>
<evidence type="ECO:0000256" key="2">
    <source>
        <dbReference type="ARBA" id="ARBA00022729"/>
    </source>
</evidence>
<dbReference type="Proteomes" id="UP000032141">
    <property type="component" value="Unassembled WGS sequence"/>
</dbReference>
<dbReference type="AlphaFoldDB" id="A0A0D2ZWS7"/>
<keyword evidence="4" id="KW-0325">Glycoprotein</keyword>
<proteinExistence type="predicted"/>
<dbReference type="Gene3D" id="2.90.10.30">
    <property type="match status" value="1"/>
</dbReference>
<dbReference type="Pfam" id="PF01453">
    <property type="entry name" value="B_lectin"/>
    <property type="match status" value="1"/>
</dbReference>
<keyword evidence="8" id="KW-1185">Reference proteome</keyword>
<evidence type="ECO:0000256" key="3">
    <source>
        <dbReference type="ARBA" id="ARBA00023157"/>
    </source>
</evidence>
<dbReference type="PANTHER" id="PTHR32444:SF239">
    <property type="entry name" value="NON-SPECIFIC SERINE_THREONINE PROTEIN KINASE"/>
    <property type="match status" value="1"/>
</dbReference>
<dbReference type="STRING" id="109376.A0A0D2ZWS7"/>
<dbReference type="InterPro" id="IPR001480">
    <property type="entry name" value="Bulb-type_lectin_dom"/>
</dbReference>
<feature type="domain" description="Bulb-type lectin" evidence="5">
    <location>
        <begin position="1"/>
        <end position="47"/>
    </location>
</feature>
<dbReference type="InterPro" id="IPR036426">
    <property type="entry name" value="Bulb-type_lectin_dom_sf"/>
</dbReference>
<accession>A0A0D2ZWS7</accession>
<evidence type="ECO:0000256" key="4">
    <source>
        <dbReference type="ARBA" id="ARBA00023180"/>
    </source>
</evidence>
<reference evidence="7" key="2">
    <citation type="submission" date="2015-06" db="UniProtKB">
        <authorList>
            <consortium name="EnsemblPlants"/>
        </authorList>
    </citation>
    <scope>IDENTIFICATION</scope>
</reference>
<dbReference type="CDD" id="cd01098">
    <property type="entry name" value="PAN_AP_plant"/>
    <property type="match status" value="1"/>
</dbReference>
<organism evidence="7 8">
    <name type="scientific">Brassica oleracea var. oleracea</name>
    <dbReference type="NCBI Taxonomy" id="109376"/>
    <lineage>
        <taxon>Eukaryota</taxon>
        <taxon>Viridiplantae</taxon>
        <taxon>Streptophyta</taxon>
        <taxon>Embryophyta</taxon>
        <taxon>Tracheophyta</taxon>
        <taxon>Spermatophyta</taxon>
        <taxon>Magnoliopsida</taxon>
        <taxon>eudicotyledons</taxon>
        <taxon>Gunneridae</taxon>
        <taxon>Pentapetalae</taxon>
        <taxon>rosids</taxon>
        <taxon>malvids</taxon>
        <taxon>Brassicales</taxon>
        <taxon>Brassicaceae</taxon>
        <taxon>Brassiceae</taxon>
        <taxon>Brassica</taxon>
    </lineage>
</organism>
<dbReference type="InterPro" id="IPR003609">
    <property type="entry name" value="Pan_app"/>
</dbReference>
<dbReference type="SUPFAM" id="SSF51110">
    <property type="entry name" value="alpha-D-mannose-specific plant lectins"/>
    <property type="match status" value="1"/>
</dbReference>
<dbReference type="GO" id="GO:0060320">
    <property type="term" value="P:rejection of self pollen"/>
    <property type="evidence" value="ECO:0007669"/>
    <property type="project" value="UniProtKB-KW"/>
</dbReference>
<feature type="domain" description="Apple" evidence="6">
    <location>
        <begin position="214"/>
        <end position="278"/>
    </location>
</feature>
<dbReference type="Gramene" id="Bo03662s010.1">
    <property type="protein sequence ID" value="Bo03662s010.1"/>
    <property type="gene ID" value="Bo03662s010"/>
</dbReference>
<evidence type="ECO:0000256" key="1">
    <source>
        <dbReference type="ARBA" id="ARBA00022471"/>
    </source>
</evidence>
<dbReference type="Pfam" id="PF00954">
    <property type="entry name" value="S_locus_glycop"/>
    <property type="match status" value="1"/>
</dbReference>
<keyword evidence="3" id="KW-1015">Disulfide bond</keyword>
<dbReference type="InterPro" id="IPR000858">
    <property type="entry name" value="S_locus_glycoprot_dom"/>
</dbReference>
<dbReference type="PANTHER" id="PTHR32444">
    <property type="entry name" value="BULB-TYPE LECTIN DOMAIN-CONTAINING PROTEIN"/>
    <property type="match status" value="1"/>
</dbReference>
<evidence type="ECO:0000313" key="7">
    <source>
        <dbReference type="EnsemblPlants" id="Bo03662s010.1"/>
    </source>
</evidence>
<keyword evidence="2" id="KW-0732">Signal</keyword>
<protein>
    <submittedName>
        <fullName evidence="7">Uncharacterized protein</fullName>
    </submittedName>
</protein>
<dbReference type="HOGENOM" id="CLU_1003184_0_0_1"/>
<evidence type="ECO:0000313" key="8">
    <source>
        <dbReference type="Proteomes" id="UP000032141"/>
    </source>
</evidence>
<dbReference type="OMA" id="WESSLAH"/>
<name>A0A0D2ZWS7_BRAOL</name>
<dbReference type="Pfam" id="PF08276">
    <property type="entry name" value="PAN_2"/>
    <property type="match status" value="1"/>
</dbReference>
<dbReference type="PROSITE" id="PS50927">
    <property type="entry name" value="BULB_LECTIN"/>
    <property type="match status" value="1"/>
</dbReference>
<evidence type="ECO:0000259" key="5">
    <source>
        <dbReference type="PROSITE" id="PS50927"/>
    </source>
</evidence>
<dbReference type="PROSITE" id="PS50948">
    <property type="entry name" value="PAN"/>
    <property type="match status" value="1"/>
</dbReference>
<sequence>DGHRLVIWSTNLSTQSPANSTVLAELLDSGNLVMKDSNTDAYLWESFEYPTDSWLPNMLVGTNAKTGGGNITITSWKTPSDPSPGSYTAALVLAAYPEIHIVNNNNKNATMWRSGPWNVTMSFANDSTLRHFYLDYKGSVIRRDWSEAKRNWTVGDQVPATECDVYRRCGQFPTCNPLKAPPCSCFKGFSPRNFVEWNSGNSSGGCIRKEPLQCERQNSNGSAADGFMRLRRVKLPDFARRSEASEPECLRTCLQTCSCVAFAHGLGYGCMTWNLVVF</sequence>
<keyword evidence="1" id="KW-0713">Self-incompatibility</keyword>
<dbReference type="eggNOG" id="ENOG502QSUU">
    <property type="taxonomic scope" value="Eukaryota"/>
</dbReference>
<evidence type="ECO:0000259" key="6">
    <source>
        <dbReference type="PROSITE" id="PS50948"/>
    </source>
</evidence>
<reference evidence="7" key="1">
    <citation type="journal article" date="2014" name="Genome Biol.">
        <title>Transcriptome and methylome profiling reveals relics of genome dominance in the mesopolyploid Brassica oleracea.</title>
        <authorList>
            <person name="Parkin I.A."/>
            <person name="Koh C."/>
            <person name="Tang H."/>
            <person name="Robinson S.J."/>
            <person name="Kagale S."/>
            <person name="Clarke W.E."/>
            <person name="Town C.D."/>
            <person name="Nixon J."/>
            <person name="Krishnakumar V."/>
            <person name="Bidwell S.L."/>
            <person name="Denoeud F."/>
            <person name="Belcram H."/>
            <person name="Links M.G."/>
            <person name="Just J."/>
            <person name="Clarke C."/>
            <person name="Bender T."/>
            <person name="Huebert T."/>
            <person name="Mason A.S."/>
            <person name="Pires J.C."/>
            <person name="Barker G."/>
            <person name="Moore J."/>
            <person name="Walley P.G."/>
            <person name="Manoli S."/>
            <person name="Batley J."/>
            <person name="Edwards D."/>
            <person name="Nelson M.N."/>
            <person name="Wang X."/>
            <person name="Paterson A.H."/>
            <person name="King G."/>
            <person name="Bancroft I."/>
            <person name="Chalhoub B."/>
            <person name="Sharpe A.G."/>
        </authorList>
    </citation>
    <scope>NUCLEOTIDE SEQUENCE [LARGE SCALE GENOMIC DNA]</scope>
    <source>
        <strain evidence="7">cv. TO1000</strain>
    </source>
</reference>